<keyword evidence="2" id="KW-0812">Transmembrane</keyword>
<dbReference type="VEuPathDB" id="TriTrypDB:ECC02_003773"/>
<evidence type="ECO:0000313" key="4">
    <source>
        <dbReference type="Proteomes" id="UP000246078"/>
    </source>
</evidence>
<dbReference type="VEuPathDB" id="TriTrypDB:TcYC6_0053140"/>
<dbReference type="VEuPathDB" id="TriTrypDB:TcBrA4_0104220"/>
<protein>
    <submittedName>
        <fullName evidence="3">Uncharacterized protein</fullName>
    </submittedName>
</protein>
<sequence>MMENSPCAVDQGSSPYESPAAAESGRRSRGFYVWVFLCQLLTLLWKESLERARRPWKAVMEILAPAVMILILFYAVELSPVVWIDSFNHSRLPDVTFQHNIPNESLVTNDWEADLEAVSQWRGVFSELNMTSFFSRLRLDSGGAARTHERSLPPQSCWKGVERVEDTARGGTCTSLESLRRITLSGPNVGPIRIHDGGSSCCHWRTGDKAHDA</sequence>
<dbReference type="VEuPathDB" id="TriTrypDB:Tc_MARK_2933"/>
<keyword evidence="2" id="KW-1133">Transmembrane helix</keyword>
<feature type="region of interest" description="Disordered" evidence="1">
    <location>
        <begin position="1"/>
        <end position="21"/>
    </location>
</feature>
<feature type="transmembrane region" description="Helical" evidence="2">
    <location>
        <begin position="58"/>
        <end position="76"/>
    </location>
</feature>
<dbReference type="VEuPathDB" id="TriTrypDB:TcG_00254"/>
<feature type="transmembrane region" description="Helical" evidence="2">
    <location>
        <begin position="29"/>
        <end position="46"/>
    </location>
</feature>
<organism evidence="3 4">
    <name type="scientific">Trypanosoma cruzi</name>
    <dbReference type="NCBI Taxonomy" id="5693"/>
    <lineage>
        <taxon>Eukaryota</taxon>
        <taxon>Discoba</taxon>
        <taxon>Euglenozoa</taxon>
        <taxon>Kinetoplastea</taxon>
        <taxon>Metakinetoplastina</taxon>
        <taxon>Trypanosomatida</taxon>
        <taxon>Trypanosomatidae</taxon>
        <taxon>Trypanosoma</taxon>
        <taxon>Schizotrypanum</taxon>
    </lineage>
</organism>
<dbReference type="VEuPathDB" id="TriTrypDB:TCDM_04441"/>
<dbReference type="Proteomes" id="UP000246078">
    <property type="component" value="Unassembled WGS sequence"/>
</dbReference>
<dbReference type="VEuPathDB" id="TriTrypDB:TcCLB.511725.80"/>
<keyword evidence="2" id="KW-0472">Membrane</keyword>
<evidence type="ECO:0000256" key="1">
    <source>
        <dbReference type="SAM" id="MobiDB-lite"/>
    </source>
</evidence>
<dbReference type="VEuPathDB" id="TriTrypDB:BCY84_18395"/>
<evidence type="ECO:0000313" key="3">
    <source>
        <dbReference type="EMBL" id="PWV11965.1"/>
    </source>
</evidence>
<dbReference type="VEuPathDB" id="TriTrypDB:C3747_55g142"/>
<dbReference type="VEuPathDB" id="TriTrypDB:C4B63_17g108"/>
<dbReference type="VEuPathDB" id="TriTrypDB:TCSYLVIO_004186"/>
<dbReference type="EMBL" id="PRFC01000055">
    <property type="protein sequence ID" value="PWV11965.1"/>
    <property type="molecule type" value="Genomic_DNA"/>
</dbReference>
<reference evidence="3 4" key="1">
    <citation type="journal article" date="2018" name="Microb. Genom.">
        <title>Expanding an expanded genome: long-read sequencing of Trypanosoma cruzi.</title>
        <authorList>
            <person name="Berna L."/>
            <person name="Rodriguez M."/>
            <person name="Chiribao M.L."/>
            <person name="Parodi-Talice A."/>
            <person name="Pita S."/>
            <person name="Rijo G."/>
            <person name="Alvarez-Valin F."/>
            <person name="Robello C."/>
        </authorList>
    </citation>
    <scope>NUCLEOTIDE SEQUENCE [LARGE SCALE GENOMIC DNA]</scope>
    <source>
        <strain evidence="3 4">TCC</strain>
    </source>
</reference>
<gene>
    <name evidence="3" type="ORF">C3747_55g142</name>
</gene>
<dbReference type="VEuPathDB" id="TriTrypDB:TcCL_NonESM00953"/>
<proteinExistence type="predicted"/>
<dbReference type="AlphaFoldDB" id="A0A2V2WUP2"/>
<name>A0A2V2WUP2_TRYCR</name>
<comment type="caution">
    <text evidence="3">The sequence shown here is derived from an EMBL/GenBank/DDBJ whole genome shotgun (WGS) entry which is preliminary data.</text>
</comment>
<accession>A0A2V2WUP2</accession>
<evidence type="ECO:0000256" key="2">
    <source>
        <dbReference type="SAM" id="Phobius"/>
    </source>
</evidence>